<dbReference type="RefSeq" id="WP_188683443.1">
    <property type="nucleotide sequence ID" value="NZ_BMKX01000001.1"/>
</dbReference>
<dbReference type="CDD" id="cd11037">
    <property type="entry name" value="CYP199A2-like"/>
    <property type="match status" value="1"/>
</dbReference>
<gene>
    <name evidence="3" type="ORF">GCM10007173_05180</name>
</gene>
<proteinExistence type="inferred from homology"/>
<dbReference type="GeneID" id="303302920"/>
<dbReference type="InterPro" id="IPR036396">
    <property type="entry name" value="Cyt_P450_sf"/>
</dbReference>
<accession>A0ABQ2D8E7</accession>
<comment type="similarity">
    <text evidence="1 2">Belongs to the cytochrome P450 family.</text>
</comment>
<evidence type="ECO:0000313" key="4">
    <source>
        <dbReference type="Proteomes" id="UP000606115"/>
    </source>
</evidence>
<keyword evidence="4" id="KW-1185">Reference proteome</keyword>
<dbReference type="PRINTS" id="PR00385">
    <property type="entry name" value="P450"/>
</dbReference>
<dbReference type="InterPro" id="IPR001128">
    <property type="entry name" value="Cyt_P450"/>
</dbReference>
<sequence length="400" mass="43494">MSTILHEPAIFTEDPFDPAVIADPYPFLARLREAGSVSYLEATGSYAVAGYEEVYEVLTDFETYSSAGGLGPRDIRKDEAWRPPSILESDPPIHTVMRRALTGVINPGTVRALRGPFTPPAVELTTALAKLQGFDAITDLAEKYPLRVFPDAVGIPEEGREHLLPYGNMVFNAFGPENYIFKQAFAQGDAHAAAVMKSCQRESMDEVGFGAQIWAKVAEGLISEQQATLLVRALLSAGVDTTIFGIGNTLSVLARYPEAWAQLRKNPSMAKFAVDEALRLESPFQKFHRTVAVDTVLGGVKLEAGTKVLVFLGAANRDPRKWGEDADSFSLDRSSSGHVAFGMGLHQCVGQPIARMEMEIVLQQLLERVQTIEPAGAPVPIIHNVLRGFESLPVSITAAR</sequence>
<dbReference type="InterPro" id="IPR002401">
    <property type="entry name" value="Cyt_P450_E_grp-I"/>
</dbReference>
<dbReference type="Proteomes" id="UP000606115">
    <property type="component" value="Unassembled WGS sequence"/>
</dbReference>
<keyword evidence="2" id="KW-0560">Oxidoreductase</keyword>
<keyword evidence="2" id="KW-0408">Iron</keyword>
<dbReference type="InterPro" id="IPR017972">
    <property type="entry name" value="Cyt_P450_CS"/>
</dbReference>
<keyword evidence="2" id="KW-0503">Monooxygenase</keyword>
<protein>
    <submittedName>
        <fullName evidence="3">Cytochrome P450</fullName>
    </submittedName>
</protein>
<evidence type="ECO:0000313" key="3">
    <source>
        <dbReference type="EMBL" id="GGJ49544.1"/>
    </source>
</evidence>
<dbReference type="PANTHER" id="PTHR46696">
    <property type="entry name" value="P450, PUTATIVE (EUROFUNG)-RELATED"/>
    <property type="match status" value="1"/>
</dbReference>
<comment type="caution">
    <text evidence="3">The sequence shown here is derived from an EMBL/GenBank/DDBJ whole genome shotgun (WGS) entry which is preliminary data.</text>
</comment>
<keyword evidence="2" id="KW-0349">Heme</keyword>
<name>A0ABQ2D8E7_9MICC</name>
<reference evidence="4" key="1">
    <citation type="journal article" date="2019" name="Int. J. Syst. Evol. Microbiol.">
        <title>The Global Catalogue of Microorganisms (GCM) 10K type strain sequencing project: providing services to taxonomists for standard genome sequencing and annotation.</title>
        <authorList>
            <consortium name="The Broad Institute Genomics Platform"/>
            <consortium name="The Broad Institute Genome Sequencing Center for Infectious Disease"/>
            <person name="Wu L."/>
            <person name="Ma J."/>
        </authorList>
    </citation>
    <scope>NUCLEOTIDE SEQUENCE [LARGE SCALE GENOMIC DNA]</scope>
    <source>
        <strain evidence="4">CGMCC 1.3685</strain>
    </source>
</reference>
<evidence type="ECO:0000256" key="1">
    <source>
        <dbReference type="ARBA" id="ARBA00010617"/>
    </source>
</evidence>
<dbReference type="Pfam" id="PF00067">
    <property type="entry name" value="p450"/>
    <property type="match status" value="1"/>
</dbReference>
<evidence type="ECO:0000256" key="2">
    <source>
        <dbReference type="RuleBase" id="RU000461"/>
    </source>
</evidence>
<dbReference type="SUPFAM" id="SSF48264">
    <property type="entry name" value="Cytochrome P450"/>
    <property type="match status" value="1"/>
</dbReference>
<dbReference type="PRINTS" id="PR00463">
    <property type="entry name" value="EP450I"/>
</dbReference>
<organism evidence="3 4">
    <name type="scientific">Glutamicibacter ardleyensis</name>
    <dbReference type="NCBI Taxonomy" id="225894"/>
    <lineage>
        <taxon>Bacteria</taxon>
        <taxon>Bacillati</taxon>
        <taxon>Actinomycetota</taxon>
        <taxon>Actinomycetes</taxon>
        <taxon>Micrococcales</taxon>
        <taxon>Micrococcaceae</taxon>
        <taxon>Glutamicibacter</taxon>
    </lineage>
</organism>
<dbReference type="PROSITE" id="PS00086">
    <property type="entry name" value="CYTOCHROME_P450"/>
    <property type="match status" value="1"/>
</dbReference>
<keyword evidence="2" id="KW-0479">Metal-binding</keyword>
<dbReference type="Gene3D" id="1.10.630.10">
    <property type="entry name" value="Cytochrome P450"/>
    <property type="match status" value="1"/>
</dbReference>
<dbReference type="EMBL" id="BMKX01000001">
    <property type="protein sequence ID" value="GGJ49544.1"/>
    <property type="molecule type" value="Genomic_DNA"/>
</dbReference>
<dbReference type="PANTHER" id="PTHR46696:SF1">
    <property type="entry name" value="CYTOCHROME P450 YJIB-RELATED"/>
    <property type="match status" value="1"/>
</dbReference>